<feature type="compositionally biased region" description="Low complexity" evidence="1">
    <location>
        <begin position="138"/>
        <end position="150"/>
    </location>
</feature>
<accession>A0ABT6HK03</accession>
<evidence type="ECO:0000256" key="1">
    <source>
        <dbReference type="SAM" id="MobiDB-lite"/>
    </source>
</evidence>
<organism evidence="2 3">
    <name type="scientific">Streptomyces chengmaiensis</name>
    <dbReference type="NCBI Taxonomy" id="3040919"/>
    <lineage>
        <taxon>Bacteria</taxon>
        <taxon>Bacillati</taxon>
        <taxon>Actinomycetota</taxon>
        <taxon>Actinomycetes</taxon>
        <taxon>Kitasatosporales</taxon>
        <taxon>Streptomycetaceae</taxon>
        <taxon>Streptomyces</taxon>
    </lineage>
</organism>
<proteinExistence type="predicted"/>
<reference evidence="2 3" key="1">
    <citation type="submission" date="2023-04" db="EMBL/GenBank/DDBJ databases">
        <title>Streptomyces chengmaiensis sp. nov. isolated from the stem of mangrove plant in Hainan.</title>
        <authorList>
            <person name="Huang X."/>
            <person name="Zhou S."/>
            <person name="Chu X."/>
            <person name="Xie Y."/>
            <person name="Lin Y."/>
        </authorList>
    </citation>
    <scope>NUCLEOTIDE SEQUENCE [LARGE SCALE GENOMIC DNA]</scope>
    <source>
        <strain evidence="2 3">HNM0663</strain>
    </source>
</reference>
<comment type="caution">
    <text evidence="2">The sequence shown here is derived from an EMBL/GenBank/DDBJ whole genome shotgun (WGS) entry which is preliminary data.</text>
</comment>
<gene>
    <name evidence="2" type="ORF">QCN29_07415</name>
</gene>
<keyword evidence="3" id="KW-1185">Reference proteome</keyword>
<dbReference type="EMBL" id="JARWBG010000005">
    <property type="protein sequence ID" value="MDH2388615.1"/>
    <property type="molecule type" value="Genomic_DNA"/>
</dbReference>
<sequence>MYVHLDGQPSEKLPILLAAHRYRFGRDVEAMVRHLVDGVAVGWDELGTDLLDGAPPEFLSALTGGEQWSSSTLDHLVTPDGSPPVRMAVTEKTAADLDVQWGYILRPHGIEVISVLHAAAGPVIAWDTDPRARFSNHPAHWSAPASAAAPPARPAPTSPSVAHRTSARR</sequence>
<dbReference type="Proteomes" id="UP001223144">
    <property type="component" value="Unassembled WGS sequence"/>
</dbReference>
<feature type="region of interest" description="Disordered" evidence="1">
    <location>
        <begin position="136"/>
        <end position="169"/>
    </location>
</feature>
<protein>
    <submittedName>
        <fullName evidence="2">Uncharacterized protein</fullName>
    </submittedName>
</protein>
<evidence type="ECO:0000313" key="3">
    <source>
        <dbReference type="Proteomes" id="UP001223144"/>
    </source>
</evidence>
<name>A0ABT6HK03_9ACTN</name>
<evidence type="ECO:0000313" key="2">
    <source>
        <dbReference type="EMBL" id="MDH2388615.1"/>
    </source>
</evidence>